<feature type="region of interest" description="Disordered" evidence="1">
    <location>
        <begin position="180"/>
        <end position="258"/>
    </location>
</feature>
<feature type="chain" id="PRO_5026919623" evidence="2">
    <location>
        <begin position="20"/>
        <end position="578"/>
    </location>
</feature>
<feature type="signal peptide" evidence="2">
    <location>
        <begin position="1"/>
        <end position="19"/>
    </location>
</feature>
<evidence type="ECO:0000256" key="1">
    <source>
        <dbReference type="SAM" id="MobiDB-lite"/>
    </source>
</evidence>
<protein>
    <submittedName>
        <fullName evidence="4">Uncharacterized protein LOC105429008</fullName>
    </submittedName>
</protein>
<dbReference type="Proteomes" id="UP000504615">
    <property type="component" value="Unplaced"/>
</dbReference>
<evidence type="ECO:0000313" key="3">
    <source>
        <dbReference type="Proteomes" id="UP000504615"/>
    </source>
</evidence>
<dbReference type="AlphaFoldDB" id="A0A6I9WC43"/>
<dbReference type="RefSeq" id="XP_011639953.1">
    <property type="nucleotide sequence ID" value="XM_011641651.2"/>
</dbReference>
<gene>
    <name evidence="4" type="primary">LOC105429008</name>
</gene>
<dbReference type="KEGG" id="pbar:105429008"/>
<feature type="compositionally biased region" description="Basic and acidic residues" evidence="1">
    <location>
        <begin position="180"/>
        <end position="207"/>
    </location>
</feature>
<reference evidence="4" key="1">
    <citation type="submission" date="2025-08" db="UniProtKB">
        <authorList>
            <consortium name="RefSeq"/>
        </authorList>
    </citation>
    <scope>IDENTIFICATION</scope>
</reference>
<name>A0A6I9WC43_9HYME</name>
<organism evidence="3 4">
    <name type="scientific">Pogonomyrmex barbatus</name>
    <name type="common">red harvester ant</name>
    <dbReference type="NCBI Taxonomy" id="144034"/>
    <lineage>
        <taxon>Eukaryota</taxon>
        <taxon>Metazoa</taxon>
        <taxon>Ecdysozoa</taxon>
        <taxon>Arthropoda</taxon>
        <taxon>Hexapoda</taxon>
        <taxon>Insecta</taxon>
        <taxon>Pterygota</taxon>
        <taxon>Neoptera</taxon>
        <taxon>Endopterygota</taxon>
        <taxon>Hymenoptera</taxon>
        <taxon>Apocrita</taxon>
        <taxon>Aculeata</taxon>
        <taxon>Formicoidea</taxon>
        <taxon>Formicidae</taxon>
        <taxon>Myrmicinae</taxon>
        <taxon>Pogonomyrmex</taxon>
    </lineage>
</organism>
<dbReference type="OrthoDB" id="7555434at2759"/>
<keyword evidence="3" id="KW-1185">Reference proteome</keyword>
<accession>A0A6I9WC43</accession>
<feature type="compositionally biased region" description="Low complexity" evidence="1">
    <location>
        <begin position="236"/>
        <end position="250"/>
    </location>
</feature>
<dbReference type="GeneID" id="105429008"/>
<keyword evidence="2" id="KW-0732">Signal</keyword>
<evidence type="ECO:0000256" key="2">
    <source>
        <dbReference type="SAM" id="SignalP"/>
    </source>
</evidence>
<proteinExistence type="predicted"/>
<sequence>MLSCQGFFLAVTSISVVLADILVQPNYEHQYKNPQYLQHHSLLQYPTQPQTEQYHIKQSPNEQTIPYLPKIQSVQTVYPYYKSYQDKALVALRPPYHHLYHHHYWLPKPNHFHYAKIGGHGYMRPSVFVGYPQPSIVHYQHTRSRRSTPTDIESSKSPIVANDNDVATKSPLIDTKHLTDIDSLLPKHEPTDTNDKHVKNRQTDDRPSGLLLGLYPENMYRSPPTESTIKDKMQHPPLTSSPVSSSTPKYPNEKAPTQLTPIQPTLETVFQGNGQNYEASRINHDESHFTHNEPYTKFEPFSNPIPIVFQAKSLNEEPASQIAYDKYYNNYDGTYEDAVDESTRQFNRYEYLPKYDSVYSEELMPQVILQKHARNYQQAIYPELEKKTLQKITNMDVTNTAEPRQDKFAIHIPFIPNNSEKESLGTNNAPVTTTFVQPLDSFVHNQYKNNEQLSGTDETDILFDSNKFVPKQYYYYSVNNDLDYDSDDYSDEYLDDEDLDNDLYERTSYSAHLKPVIVTDYVLYTNISPRTNALTTPKIQFSDLPEKKSEIPYQVPHAIIILTDLPLHHMFFINKLLF</sequence>
<evidence type="ECO:0000313" key="4">
    <source>
        <dbReference type="RefSeq" id="XP_011639953.1"/>
    </source>
</evidence>